<proteinExistence type="predicted"/>
<dbReference type="STRING" id="503106.A0A218YT81"/>
<evidence type="ECO:0000259" key="2">
    <source>
        <dbReference type="Pfam" id="PF26640"/>
    </source>
</evidence>
<protein>
    <submittedName>
        <fullName evidence="3">Uncharacterized protein</fullName>
    </submittedName>
</protein>
<comment type="caution">
    <text evidence="3">The sequence shown here is derived from an EMBL/GenBank/DDBJ whole genome shotgun (WGS) entry which is preliminary data.</text>
</comment>
<dbReference type="InParanoid" id="A0A218YT81"/>
<keyword evidence="4" id="KW-1185">Reference proteome</keyword>
<evidence type="ECO:0000259" key="1">
    <source>
        <dbReference type="Pfam" id="PF06985"/>
    </source>
</evidence>
<feature type="domain" description="DUF8212" evidence="2">
    <location>
        <begin position="251"/>
        <end position="272"/>
    </location>
</feature>
<dbReference type="OrthoDB" id="674604at2759"/>
<dbReference type="PANTHER" id="PTHR10622:SF10">
    <property type="entry name" value="HET DOMAIN-CONTAINING PROTEIN"/>
    <property type="match status" value="1"/>
</dbReference>
<sequence length="562" mass="63866">MVPAKAVELVIGPIALPIRYDAAAYHSIKPVAMRHPKLSAPVTSNDIDIPSPWQDGEVSIYDMKNGTAKSKAGNTKIERCCEEAIKHDLQYAWIDTCCIDKSSSAELTEAINSMYRWYEDAEVCFVYLFDVDENEVCDQDPGSLMKSRFARSTWWSRGWTLQELIAPSVVEFYNSNWEHLGSKHDLIEQIAAIAGIPRKKLEGADLESFSVAQRMSWASKRTTTRIEDVAYSLLGIFGVNMPMLYGEGKCAFIRLQEEIMKHSNDHSLFAWSCSDSGYRGLLARSPTSFQDSSDIVPSVNRLSQVPYAVTNFGLSITLAVLPWAMDTYFVALDCEIEDKYDSRVGIYLKLLPEKDQAARVSLDGRDLTTFELRFFGLIHPRQLYVRQQVWVTLPQAERMYGFWVRTLPPMILYAKGSRYSTPDKPEPIYRSSILSRNAWDDDERLLLLKTGERGTAGRIWYESRDSGNYTVFKLGFDDSFNPICFCTTHGVERSIQDLPVTDNHWIDYPAERIHGFLRGCRTMGLREDIHRVTVSISKEVVGGQRMWVVDIHPIFADGTKGI</sequence>
<organism evidence="3 4">
    <name type="scientific">Diplocarpon coronariae</name>
    <dbReference type="NCBI Taxonomy" id="2795749"/>
    <lineage>
        <taxon>Eukaryota</taxon>
        <taxon>Fungi</taxon>
        <taxon>Dikarya</taxon>
        <taxon>Ascomycota</taxon>
        <taxon>Pezizomycotina</taxon>
        <taxon>Leotiomycetes</taxon>
        <taxon>Helotiales</taxon>
        <taxon>Drepanopezizaceae</taxon>
        <taxon>Diplocarpon</taxon>
    </lineage>
</organism>
<accession>A0A218YT81</accession>
<gene>
    <name evidence="3" type="ORF">B2J93_2210</name>
</gene>
<evidence type="ECO:0000313" key="4">
    <source>
        <dbReference type="Proteomes" id="UP000242519"/>
    </source>
</evidence>
<reference evidence="3 4" key="1">
    <citation type="submission" date="2017-04" db="EMBL/GenBank/DDBJ databases">
        <title>Draft genome sequence of Marssonina coronaria NL1: causal agent of apple blotch.</title>
        <authorList>
            <person name="Cheng Q."/>
        </authorList>
    </citation>
    <scope>NUCLEOTIDE SEQUENCE [LARGE SCALE GENOMIC DNA]</scope>
    <source>
        <strain evidence="3 4">NL1</strain>
    </source>
</reference>
<dbReference type="InterPro" id="IPR058525">
    <property type="entry name" value="DUF8212"/>
</dbReference>
<dbReference type="InterPro" id="IPR010730">
    <property type="entry name" value="HET"/>
</dbReference>
<dbReference type="Proteomes" id="UP000242519">
    <property type="component" value="Unassembled WGS sequence"/>
</dbReference>
<feature type="domain" description="Heterokaryon incompatibility" evidence="1">
    <location>
        <begin position="76"/>
        <end position="136"/>
    </location>
</feature>
<name>A0A218YT81_9HELO</name>
<dbReference type="Pfam" id="PF06985">
    <property type="entry name" value="HET"/>
    <property type="match status" value="1"/>
</dbReference>
<dbReference type="Pfam" id="PF26640">
    <property type="entry name" value="DUF8212"/>
    <property type="match status" value="1"/>
</dbReference>
<dbReference type="EMBL" id="MZNU01000391">
    <property type="protein sequence ID" value="OWO98475.1"/>
    <property type="molecule type" value="Genomic_DNA"/>
</dbReference>
<evidence type="ECO:0000313" key="3">
    <source>
        <dbReference type="EMBL" id="OWO98475.1"/>
    </source>
</evidence>
<dbReference type="PANTHER" id="PTHR10622">
    <property type="entry name" value="HET DOMAIN-CONTAINING PROTEIN"/>
    <property type="match status" value="1"/>
</dbReference>
<dbReference type="AlphaFoldDB" id="A0A218YT81"/>